<accession>A0ABN2YQ01</accession>
<evidence type="ECO:0000313" key="1">
    <source>
        <dbReference type="EMBL" id="GAA2130751.1"/>
    </source>
</evidence>
<keyword evidence="2" id="KW-1185">Reference proteome</keyword>
<name>A0ABN2YQ01_9ACTN</name>
<keyword evidence="1" id="KW-0808">Transferase</keyword>
<comment type="caution">
    <text evidence="1">The sequence shown here is derived from an EMBL/GenBank/DDBJ whole genome shotgun (WGS) entry which is preliminary data.</text>
</comment>
<dbReference type="RefSeq" id="WP_344304966.1">
    <property type="nucleotide sequence ID" value="NZ_BAAAQQ010000013.1"/>
</dbReference>
<dbReference type="InterPro" id="IPR017437">
    <property type="entry name" value="ATP-NAD_kinase_PpnK-typ_C"/>
</dbReference>
<gene>
    <name evidence="1" type="ORF">GCM10009843_33570</name>
</gene>
<keyword evidence="1" id="KW-0418">Kinase</keyword>
<evidence type="ECO:0000313" key="2">
    <source>
        <dbReference type="Proteomes" id="UP001500575"/>
    </source>
</evidence>
<dbReference type="InterPro" id="IPR016064">
    <property type="entry name" value="NAD/diacylglycerol_kinase_sf"/>
</dbReference>
<dbReference type="EMBL" id="BAAAQQ010000013">
    <property type="protein sequence ID" value="GAA2130751.1"/>
    <property type="molecule type" value="Genomic_DNA"/>
</dbReference>
<dbReference type="GO" id="GO:0016301">
    <property type="term" value="F:kinase activity"/>
    <property type="evidence" value="ECO:0007669"/>
    <property type="project" value="UniProtKB-KW"/>
</dbReference>
<reference evidence="1 2" key="1">
    <citation type="journal article" date="2019" name="Int. J. Syst. Evol. Microbiol.">
        <title>The Global Catalogue of Microorganisms (GCM) 10K type strain sequencing project: providing services to taxonomists for standard genome sequencing and annotation.</title>
        <authorList>
            <consortium name="The Broad Institute Genomics Platform"/>
            <consortium name="The Broad Institute Genome Sequencing Center for Infectious Disease"/>
            <person name="Wu L."/>
            <person name="Ma J."/>
        </authorList>
    </citation>
    <scope>NUCLEOTIDE SEQUENCE [LARGE SCALE GENOMIC DNA]</scope>
    <source>
        <strain evidence="1 2">JCM 16021</strain>
    </source>
</reference>
<dbReference type="SUPFAM" id="SSF111331">
    <property type="entry name" value="NAD kinase/diacylglycerol kinase-like"/>
    <property type="match status" value="1"/>
</dbReference>
<sequence>MTLTPRAVVVHRRSELEELVAHHGTRQQAEFFLRTRGRSIDEPASRHAALEEALATAEAAVPADWRRIQVEREDLSRFVFGPEDVVVVVGQDGLVANVAKYLDGQPVIGVDPEPGRHPGVLVPHGPGSLGALLGNGPAWLVARVEQRTMVRAVLDDGQELHGLNEIYVGHPSHQSARYRLTTPDGFRERQSSSGVLVGTGTGATGWCRSVALERRTSLPLPAPRDPRLVWFVREAWPSPVTGVSAVEGALGAEEAITVLAESDLVVFADGIETDRLTVTWGQAVTLGVAGRRLQLVHRDALDM</sequence>
<dbReference type="Gene3D" id="2.60.200.30">
    <property type="entry name" value="Probable inorganic polyphosphate/atp-NAD kinase, domain 2"/>
    <property type="match status" value="1"/>
</dbReference>
<organism evidence="1 2">
    <name type="scientific">Nocardioides bigeumensis</name>
    <dbReference type="NCBI Taxonomy" id="433657"/>
    <lineage>
        <taxon>Bacteria</taxon>
        <taxon>Bacillati</taxon>
        <taxon>Actinomycetota</taxon>
        <taxon>Actinomycetes</taxon>
        <taxon>Propionibacteriales</taxon>
        <taxon>Nocardioidaceae</taxon>
        <taxon>Nocardioides</taxon>
    </lineage>
</organism>
<protein>
    <submittedName>
        <fullName evidence="1">NAD(+)/NADH kinase</fullName>
    </submittedName>
</protein>
<proteinExistence type="predicted"/>
<dbReference type="Proteomes" id="UP001500575">
    <property type="component" value="Unassembled WGS sequence"/>
</dbReference>